<dbReference type="EMBL" id="JAIQUM010000160">
    <property type="protein sequence ID" value="MBZ5753809.1"/>
    <property type="molecule type" value="Genomic_DNA"/>
</dbReference>
<comment type="caution">
    <text evidence="1">The sequence shown here is derived from an EMBL/GenBank/DDBJ whole genome shotgun (WGS) entry which is preliminary data.</text>
</comment>
<dbReference type="Gene3D" id="4.10.280.10">
    <property type="entry name" value="Helix-loop-helix DNA-binding domain"/>
    <property type="match status" value="1"/>
</dbReference>
<dbReference type="InterPro" id="IPR037208">
    <property type="entry name" value="Spo0E-like_sf"/>
</dbReference>
<name>A0ABS7V0K0_9BACI</name>
<dbReference type="PANTHER" id="PTHR41263">
    <property type="entry name" value="ASPARTYL-PHOSPHATE PHOSPHATASE YISI"/>
    <property type="match status" value="1"/>
</dbReference>
<dbReference type="PANTHER" id="PTHR41263:SF1">
    <property type="entry name" value="ASPARTYL-PHOSPHATE PHOSPHATASE YISI"/>
    <property type="match status" value="1"/>
</dbReference>
<dbReference type="Pfam" id="PF09388">
    <property type="entry name" value="SpoOE-like"/>
    <property type="match status" value="1"/>
</dbReference>
<keyword evidence="2" id="KW-1185">Reference proteome</keyword>
<dbReference type="RefSeq" id="WP_224142207.1">
    <property type="nucleotide sequence ID" value="NZ_JAIQUM010000160.1"/>
</dbReference>
<dbReference type="InterPro" id="IPR036638">
    <property type="entry name" value="HLH_DNA-bd_sf"/>
</dbReference>
<dbReference type="Proteomes" id="UP001165287">
    <property type="component" value="Unassembled WGS sequence"/>
</dbReference>
<protein>
    <submittedName>
        <fullName evidence="1">Aspartyl-phosphate phosphatase Spo0E family protein</fullName>
    </submittedName>
</protein>
<sequence>MQNLHEELFVQIERKREEMILLGNHHGLTSPEVIQASQQLDRLLNHLGYLKKHPCQIK</sequence>
<dbReference type="InterPro" id="IPR018540">
    <property type="entry name" value="Spo0E-like"/>
</dbReference>
<organism evidence="1 2">
    <name type="scientific">Metabacillus rhizolycopersici</name>
    <dbReference type="NCBI Taxonomy" id="2875709"/>
    <lineage>
        <taxon>Bacteria</taxon>
        <taxon>Bacillati</taxon>
        <taxon>Bacillota</taxon>
        <taxon>Bacilli</taxon>
        <taxon>Bacillales</taxon>
        <taxon>Bacillaceae</taxon>
        <taxon>Metabacillus</taxon>
    </lineage>
</organism>
<accession>A0ABS7V0K0</accession>
<gene>
    <name evidence="1" type="ORF">K9V48_27270</name>
</gene>
<dbReference type="SUPFAM" id="SSF140500">
    <property type="entry name" value="BAS1536-like"/>
    <property type="match status" value="1"/>
</dbReference>
<reference evidence="1" key="1">
    <citation type="submission" date="2024-05" db="EMBL/GenBank/DDBJ databases">
        <title>Metabacillus sp. nov., isolated from the rhizosphere soil of tomato plants.</title>
        <authorList>
            <person name="Ma R."/>
        </authorList>
    </citation>
    <scope>NUCLEOTIDE SEQUENCE</scope>
    <source>
        <strain evidence="1">DBTR6</strain>
    </source>
</reference>
<evidence type="ECO:0000313" key="1">
    <source>
        <dbReference type="EMBL" id="MBZ5753809.1"/>
    </source>
</evidence>
<evidence type="ECO:0000313" key="2">
    <source>
        <dbReference type="Proteomes" id="UP001165287"/>
    </source>
</evidence>
<dbReference type="InterPro" id="IPR053028">
    <property type="entry name" value="Spo0E-like_phosphatase"/>
</dbReference>
<proteinExistence type="predicted"/>